<evidence type="ECO:0000256" key="8">
    <source>
        <dbReference type="ARBA" id="ARBA00023209"/>
    </source>
</evidence>
<dbReference type="Pfam" id="PF02660">
    <property type="entry name" value="G3P_acyltransf"/>
    <property type="match status" value="1"/>
</dbReference>
<dbReference type="Proteomes" id="UP000262195">
    <property type="component" value="Unassembled WGS sequence"/>
</dbReference>
<dbReference type="PANTHER" id="PTHR30309">
    <property type="entry name" value="INNER MEMBRANE PROTEIN YGIH"/>
    <property type="match status" value="1"/>
</dbReference>
<organism evidence="11 12">
    <name type="scientific">Bavariicoccus seileri</name>
    <dbReference type="NCBI Taxonomy" id="549685"/>
    <lineage>
        <taxon>Bacteria</taxon>
        <taxon>Bacillati</taxon>
        <taxon>Bacillota</taxon>
        <taxon>Bacilli</taxon>
        <taxon>Lactobacillales</taxon>
        <taxon>Enterococcaceae</taxon>
        <taxon>Bavariicoccus</taxon>
    </lineage>
</organism>
<name>A0A3D4S4F6_9ENTE</name>
<comment type="function">
    <text evidence="10">Catalyzes the transfer of an acyl group from acyl-phosphate (acyl-PO(4)) to glycerol-3-phosphate (G3P) to form lysophosphatidic acid (LPA). This enzyme utilizes acyl-phosphate as fatty acyl donor, but not acyl-CoA or acyl-ACP.</text>
</comment>
<evidence type="ECO:0000313" key="11">
    <source>
        <dbReference type="EMBL" id="HCS93687.1"/>
    </source>
</evidence>
<dbReference type="NCBIfam" id="TIGR00023">
    <property type="entry name" value="glycerol-3-phosphate 1-O-acyltransferase PlsY"/>
    <property type="match status" value="1"/>
</dbReference>
<dbReference type="InterPro" id="IPR003811">
    <property type="entry name" value="G3P_acylTferase_PlsY"/>
</dbReference>
<evidence type="ECO:0000256" key="3">
    <source>
        <dbReference type="ARBA" id="ARBA00022679"/>
    </source>
</evidence>
<accession>A0A3D4S4F6</accession>
<dbReference type="STRING" id="1121105.GCA_000421665_01000"/>
<dbReference type="HAMAP" id="MF_01043">
    <property type="entry name" value="PlsY"/>
    <property type="match status" value="1"/>
</dbReference>
<sequence>MSNIIVFIIDYLLGSIPSGYWIGKWFYHLDIREFGSGNMGTTNTFRVLGRKAGIIVLAMDLLKGSLAMLLAMNTPTTWHPLIFGFAAMIGHTYPVFAHFKGGKAVATLAGVMLTYIPTLTLSAVVIFLVLLWFTRMVSVSSIVTISIGIVLTIVFKDDWFLTMIVSLADVFIIYRHRTNIKRIFNGTESKVPFGFGYKKEL</sequence>
<proteinExistence type="inferred from homology"/>
<keyword evidence="4 10" id="KW-0812">Transmembrane</keyword>
<dbReference type="EMBL" id="DQHO01000018">
    <property type="protein sequence ID" value="HCS93687.1"/>
    <property type="molecule type" value="Genomic_DNA"/>
</dbReference>
<comment type="caution">
    <text evidence="11">The sequence shown here is derived from an EMBL/GenBank/DDBJ whole genome shotgun (WGS) entry which is preliminary data.</text>
</comment>
<comment type="catalytic activity">
    <reaction evidence="10">
        <text>an acyl phosphate + sn-glycerol 3-phosphate = a 1-acyl-sn-glycero-3-phosphate + phosphate</text>
        <dbReference type="Rhea" id="RHEA:34075"/>
        <dbReference type="ChEBI" id="CHEBI:43474"/>
        <dbReference type="ChEBI" id="CHEBI:57597"/>
        <dbReference type="ChEBI" id="CHEBI:57970"/>
        <dbReference type="ChEBI" id="CHEBI:59918"/>
        <dbReference type="EC" id="2.3.1.275"/>
    </reaction>
</comment>
<reference evidence="11 12" key="1">
    <citation type="journal article" date="2018" name="Nat. Biotechnol.">
        <title>A standardized bacterial taxonomy based on genome phylogeny substantially revises the tree of life.</title>
        <authorList>
            <person name="Parks D.H."/>
            <person name="Chuvochina M."/>
            <person name="Waite D.W."/>
            <person name="Rinke C."/>
            <person name="Skarshewski A."/>
            <person name="Chaumeil P.A."/>
            <person name="Hugenholtz P."/>
        </authorList>
    </citation>
    <scope>NUCLEOTIDE SEQUENCE [LARGE SCALE GENOMIC DNA]</scope>
    <source>
        <strain evidence="11">UBA11306</strain>
    </source>
</reference>
<evidence type="ECO:0000256" key="2">
    <source>
        <dbReference type="ARBA" id="ARBA00022516"/>
    </source>
</evidence>
<keyword evidence="1 10" id="KW-1003">Cell membrane</keyword>
<feature type="transmembrane region" description="Helical" evidence="10">
    <location>
        <begin position="78"/>
        <end position="96"/>
    </location>
</feature>
<protein>
    <recommendedName>
        <fullName evidence="10">Glycerol-3-phosphate acyltransferase</fullName>
    </recommendedName>
    <alternativeName>
        <fullName evidence="10">Acyl-PO4 G3P acyltransferase</fullName>
    </alternativeName>
    <alternativeName>
        <fullName evidence="10">Acyl-phosphate--glycerol-3-phosphate acyltransferase</fullName>
    </alternativeName>
    <alternativeName>
        <fullName evidence="10">G3P acyltransferase</fullName>
        <shortName evidence="10">GPAT</shortName>
        <ecNumber evidence="10">2.3.1.275</ecNumber>
    </alternativeName>
    <alternativeName>
        <fullName evidence="10">Lysophosphatidic acid synthase</fullName>
        <shortName evidence="10">LPA synthase</shortName>
    </alternativeName>
</protein>
<comment type="subcellular location">
    <subcellularLocation>
        <location evidence="10">Cell membrane</location>
        <topology evidence="10">Multi-pass membrane protein</topology>
    </subcellularLocation>
</comment>
<comment type="subunit">
    <text evidence="10">Probably interacts with PlsX.</text>
</comment>
<dbReference type="GO" id="GO:0043772">
    <property type="term" value="F:acyl-phosphate glycerol-3-phosphate acyltransferase activity"/>
    <property type="evidence" value="ECO:0007669"/>
    <property type="project" value="UniProtKB-UniRule"/>
</dbReference>
<keyword evidence="6 10" id="KW-0443">Lipid metabolism</keyword>
<feature type="transmembrane region" description="Helical" evidence="10">
    <location>
        <begin position="145"/>
        <end position="174"/>
    </location>
</feature>
<keyword evidence="8 10" id="KW-0594">Phospholipid biosynthesis</keyword>
<evidence type="ECO:0000256" key="4">
    <source>
        <dbReference type="ARBA" id="ARBA00022692"/>
    </source>
</evidence>
<gene>
    <name evidence="10" type="primary">plsY</name>
    <name evidence="11" type="ORF">DIW15_03120</name>
</gene>
<comment type="pathway">
    <text evidence="10">Lipid metabolism; phospholipid metabolism.</text>
</comment>
<dbReference type="EC" id="2.3.1.275" evidence="10"/>
<keyword evidence="5 10" id="KW-1133">Transmembrane helix</keyword>
<evidence type="ECO:0000256" key="5">
    <source>
        <dbReference type="ARBA" id="ARBA00022989"/>
    </source>
</evidence>
<dbReference type="RefSeq" id="WP_022796271.1">
    <property type="nucleotide sequence ID" value="NZ_JBQDSL010000007.1"/>
</dbReference>
<keyword evidence="9 10" id="KW-1208">Phospholipid metabolism</keyword>
<keyword evidence="3 10" id="KW-0808">Transferase</keyword>
<evidence type="ECO:0000256" key="7">
    <source>
        <dbReference type="ARBA" id="ARBA00023136"/>
    </source>
</evidence>
<keyword evidence="11" id="KW-0012">Acyltransferase</keyword>
<dbReference type="AlphaFoldDB" id="A0A3D4S4F6"/>
<dbReference type="GO" id="GO:0008654">
    <property type="term" value="P:phospholipid biosynthetic process"/>
    <property type="evidence" value="ECO:0007669"/>
    <property type="project" value="UniProtKB-UniRule"/>
</dbReference>
<feature type="transmembrane region" description="Helical" evidence="10">
    <location>
        <begin position="108"/>
        <end position="133"/>
    </location>
</feature>
<dbReference type="UniPathway" id="UPA00085"/>
<evidence type="ECO:0000313" key="12">
    <source>
        <dbReference type="Proteomes" id="UP000262195"/>
    </source>
</evidence>
<dbReference type="SMART" id="SM01207">
    <property type="entry name" value="G3P_acyltransf"/>
    <property type="match status" value="1"/>
</dbReference>
<keyword evidence="2 10" id="KW-0444">Lipid biosynthesis</keyword>
<evidence type="ECO:0000256" key="6">
    <source>
        <dbReference type="ARBA" id="ARBA00023098"/>
    </source>
</evidence>
<dbReference type="GO" id="GO:0005886">
    <property type="term" value="C:plasma membrane"/>
    <property type="evidence" value="ECO:0007669"/>
    <property type="project" value="UniProtKB-SubCell"/>
</dbReference>
<evidence type="ECO:0000256" key="9">
    <source>
        <dbReference type="ARBA" id="ARBA00023264"/>
    </source>
</evidence>
<keyword evidence="7 10" id="KW-0472">Membrane</keyword>
<comment type="similarity">
    <text evidence="10">Belongs to the PlsY family.</text>
</comment>
<evidence type="ECO:0000256" key="10">
    <source>
        <dbReference type="HAMAP-Rule" id="MF_01043"/>
    </source>
</evidence>
<evidence type="ECO:0000256" key="1">
    <source>
        <dbReference type="ARBA" id="ARBA00022475"/>
    </source>
</evidence>
<dbReference type="PANTHER" id="PTHR30309:SF0">
    <property type="entry name" value="GLYCEROL-3-PHOSPHATE ACYLTRANSFERASE-RELATED"/>
    <property type="match status" value="1"/>
</dbReference>
<comment type="caution">
    <text evidence="10">Lacks conserved residue(s) required for the propagation of feature annotation.</text>
</comment>